<dbReference type="RefSeq" id="WP_338753404.1">
    <property type="nucleotide sequence ID" value="NZ_CP147404.1"/>
</dbReference>
<protein>
    <submittedName>
        <fullName evidence="1">Uncharacterized protein</fullName>
    </submittedName>
</protein>
<gene>
    <name evidence="1" type="ORF">WDJ61_04375</name>
</gene>
<accession>A0ABZ2N894</accession>
<dbReference type="EMBL" id="CP147404">
    <property type="protein sequence ID" value="WXB93873.1"/>
    <property type="molecule type" value="Genomic_DNA"/>
</dbReference>
<sequence length="69" mass="7621">MTQVTFRKTIVGFYNVSPAGSNAFINLRPDQFRKLFPDVSAKAHYGCGTINSELADELFNGDVMEVYGA</sequence>
<organism evidence="1 2">
    <name type="scientific">Bacillus kandeliae</name>
    <dbReference type="NCBI Taxonomy" id="3129297"/>
    <lineage>
        <taxon>Bacteria</taxon>
        <taxon>Bacillati</taxon>
        <taxon>Bacillota</taxon>
        <taxon>Bacilli</taxon>
        <taxon>Bacillales</taxon>
        <taxon>Bacillaceae</taxon>
        <taxon>Bacillus</taxon>
    </lineage>
</organism>
<evidence type="ECO:0000313" key="1">
    <source>
        <dbReference type="EMBL" id="WXB93873.1"/>
    </source>
</evidence>
<reference evidence="1 2" key="1">
    <citation type="submission" date="2024-02" db="EMBL/GenBank/DDBJ databases">
        <title>Seven novel Bacillus-like species.</title>
        <authorList>
            <person name="Liu G."/>
        </authorList>
    </citation>
    <scope>NUCLEOTIDE SEQUENCE [LARGE SCALE GENOMIC DNA]</scope>
    <source>
        <strain evidence="1 2">FJAT-52991</strain>
    </source>
</reference>
<evidence type="ECO:0000313" key="2">
    <source>
        <dbReference type="Proteomes" id="UP001387364"/>
    </source>
</evidence>
<proteinExistence type="predicted"/>
<keyword evidence="2" id="KW-1185">Reference proteome</keyword>
<dbReference type="Proteomes" id="UP001387364">
    <property type="component" value="Chromosome"/>
</dbReference>
<name>A0ABZ2N894_9BACI</name>